<evidence type="ECO:0000313" key="1">
    <source>
        <dbReference type="EMBL" id="HIS32682.1"/>
    </source>
</evidence>
<comment type="caution">
    <text evidence="1">The sequence shown here is derived from an EMBL/GenBank/DDBJ whole genome shotgun (WGS) entry which is preliminary data.</text>
</comment>
<dbReference type="Proteomes" id="UP000823935">
    <property type="component" value="Unassembled WGS sequence"/>
</dbReference>
<protein>
    <submittedName>
        <fullName evidence="1">Uncharacterized protein</fullName>
    </submittedName>
</protein>
<sequence length="54" mass="5890">MIGRVFAAAAACGTALILYCCVAAGKRADEQAEYWTKEKKADAEEECQSFVEKN</sequence>
<organism evidence="1 2">
    <name type="scientific">Candidatus Limivivens intestinipullorum</name>
    <dbReference type="NCBI Taxonomy" id="2840858"/>
    <lineage>
        <taxon>Bacteria</taxon>
        <taxon>Bacillati</taxon>
        <taxon>Bacillota</taxon>
        <taxon>Clostridia</taxon>
        <taxon>Lachnospirales</taxon>
        <taxon>Lachnospiraceae</taxon>
        <taxon>Lachnospiraceae incertae sedis</taxon>
        <taxon>Candidatus Limivivens</taxon>
    </lineage>
</organism>
<gene>
    <name evidence="1" type="ORF">IAB44_14240</name>
</gene>
<dbReference type="EMBL" id="DVIQ01000096">
    <property type="protein sequence ID" value="HIS32682.1"/>
    <property type="molecule type" value="Genomic_DNA"/>
</dbReference>
<reference evidence="1" key="2">
    <citation type="journal article" date="2021" name="PeerJ">
        <title>Extensive microbial diversity within the chicken gut microbiome revealed by metagenomics and culture.</title>
        <authorList>
            <person name="Gilroy R."/>
            <person name="Ravi A."/>
            <person name="Getino M."/>
            <person name="Pursley I."/>
            <person name="Horton D.L."/>
            <person name="Alikhan N.F."/>
            <person name="Baker D."/>
            <person name="Gharbi K."/>
            <person name="Hall N."/>
            <person name="Watson M."/>
            <person name="Adriaenssens E.M."/>
            <person name="Foster-Nyarko E."/>
            <person name="Jarju S."/>
            <person name="Secka A."/>
            <person name="Antonio M."/>
            <person name="Oren A."/>
            <person name="Chaudhuri R.R."/>
            <person name="La Ragione R."/>
            <person name="Hildebrand F."/>
            <person name="Pallen M.J."/>
        </authorList>
    </citation>
    <scope>NUCLEOTIDE SEQUENCE</scope>
    <source>
        <strain evidence="1">CHK190-19873</strain>
    </source>
</reference>
<accession>A0A9D1EUT7</accession>
<reference evidence="1" key="1">
    <citation type="submission" date="2020-10" db="EMBL/GenBank/DDBJ databases">
        <authorList>
            <person name="Gilroy R."/>
        </authorList>
    </citation>
    <scope>NUCLEOTIDE SEQUENCE</scope>
    <source>
        <strain evidence="1">CHK190-19873</strain>
    </source>
</reference>
<evidence type="ECO:0000313" key="2">
    <source>
        <dbReference type="Proteomes" id="UP000823935"/>
    </source>
</evidence>
<name>A0A9D1EUT7_9FIRM</name>
<proteinExistence type="predicted"/>
<dbReference type="AlphaFoldDB" id="A0A9D1EUT7"/>